<reference evidence="2" key="1">
    <citation type="journal article" date="2015" name="Nat. Genet.">
        <title>The genome and transcriptome of the zoonotic hookworm Ancylostoma ceylanicum identify infection-specific gene families.</title>
        <authorList>
            <person name="Schwarz E.M."/>
            <person name="Hu Y."/>
            <person name="Antoshechkin I."/>
            <person name="Miller M.M."/>
            <person name="Sternberg P.W."/>
            <person name="Aroian R.V."/>
        </authorList>
    </citation>
    <scope>NUCLEOTIDE SEQUENCE</scope>
    <source>
        <strain evidence="2">HY135</strain>
    </source>
</reference>
<dbReference type="EMBL" id="JARK01001362">
    <property type="protein sequence ID" value="EYC18827.1"/>
    <property type="molecule type" value="Genomic_DNA"/>
</dbReference>
<name>A0A016UVK1_9BILA</name>
<gene>
    <name evidence="1" type="primary">Acey_s0026.g1390</name>
    <name evidence="1" type="ORF">Y032_0026g1390</name>
</gene>
<protein>
    <submittedName>
        <fullName evidence="1">Uncharacterized protein</fullName>
    </submittedName>
</protein>
<keyword evidence="2" id="KW-1185">Reference proteome</keyword>
<sequence>MTHGFLSIHTLCSIRCRLHYGGTAKSIEASRRYPQIYLKTVGKTTLHFVLELCRKIHLFGPMNRARIVSAAFRHHSCNAAIL</sequence>
<evidence type="ECO:0000313" key="2">
    <source>
        <dbReference type="Proteomes" id="UP000024635"/>
    </source>
</evidence>
<accession>A0A016UVK1</accession>
<dbReference type="AlphaFoldDB" id="A0A016UVK1"/>
<proteinExistence type="predicted"/>
<comment type="caution">
    <text evidence="1">The sequence shown here is derived from an EMBL/GenBank/DDBJ whole genome shotgun (WGS) entry which is preliminary data.</text>
</comment>
<organism evidence="1 2">
    <name type="scientific">Ancylostoma ceylanicum</name>
    <dbReference type="NCBI Taxonomy" id="53326"/>
    <lineage>
        <taxon>Eukaryota</taxon>
        <taxon>Metazoa</taxon>
        <taxon>Ecdysozoa</taxon>
        <taxon>Nematoda</taxon>
        <taxon>Chromadorea</taxon>
        <taxon>Rhabditida</taxon>
        <taxon>Rhabditina</taxon>
        <taxon>Rhabditomorpha</taxon>
        <taxon>Strongyloidea</taxon>
        <taxon>Ancylostomatidae</taxon>
        <taxon>Ancylostomatinae</taxon>
        <taxon>Ancylostoma</taxon>
    </lineage>
</organism>
<evidence type="ECO:0000313" key="1">
    <source>
        <dbReference type="EMBL" id="EYC18827.1"/>
    </source>
</evidence>
<dbReference type="Proteomes" id="UP000024635">
    <property type="component" value="Unassembled WGS sequence"/>
</dbReference>